<evidence type="ECO:0000313" key="1">
    <source>
        <dbReference type="EMBL" id="MDW9257437.1"/>
    </source>
</evidence>
<comment type="caution">
    <text evidence="1">The sequence shown here is derived from an EMBL/GenBank/DDBJ whole genome shotgun (WGS) entry which is preliminary data.</text>
</comment>
<evidence type="ECO:0000313" key="2">
    <source>
        <dbReference type="Proteomes" id="UP001272137"/>
    </source>
</evidence>
<protein>
    <submittedName>
        <fullName evidence="1">Uncharacterized protein</fullName>
    </submittedName>
</protein>
<reference evidence="1" key="1">
    <citation type="submission" date="2018-08" db="EMBL/GenBank/DDBJ databases">
        <title>Identification of Burkholderia cepacia strains that express a Burkholderia pseudomallei-like capsular polysaccharide.</title>
        <authorList>
            <person name="Burtnick M.N."/>
            <person name="Vongsouvath M."/>
            <person name="Newton P."/>
            <person name="Wuthiekanun V."/>
            <person name="Limmathurotsakul D."/>
            <person name="Brett P.J."/>
            <person name="Chantratita N."/>
            <person name="Dance D.A."/>
        </authorList>
    </citation>
    <scope>NUCLEOTIDE SEQUENCE</scope>
    <source>
        <strain evidence="1">SBXCC001</strain>
    </source>
</reference>
<gene>
    <name evidence="1" type="ORF">C7S16_1476</name>
</gene>
<accession>A0AAW9D6M9</accession>
<proteinExistence type="predicted"/>
<dbReference type="AlphaFoldDB" id="A0AAW9D6M9"/>
<sequence>MPPASSVLAALGRWAYQGDLLGIESFACLAIDRHASCGASRATTHCGLPRIRR</sequence>
<dbReference type="EMBL" id="QXCT01000002">
    <property type="protein sequence ID" value="MDW9257437.1"/>
    <property type="molecule type" value="Genomic_DNA"/>
</dbReference>
<name>A0AAW9D6M9_BURTH</name>
<organism evidence="1 2">
    <name type="scientific">Burkholderia thailandensis</name>
    <dbReference type="NCBI Taxonomy" id="57975"/>
    <lineage>
        <taxon>Bacteria</taxon>
        <taxon>Pseudomonadati</taxon>
        <taxon>Pseudomonadota</taxon>
        <taxon>Betaproteobacteria</taxon>
        <taxon>Burkholderiales</taxon>
        <taxon>Burkholderiaceae</taxon>
        <taxon>Burkholderia</taxon>
        <taxon>pseudomallei group</taxon>
    </lineage>
</organism>
<dbReference type="Proteomes" id="UP001272137">
    <property type="component" value="Unassembled WGS sequence"/>
</dbReference>